<dbReference type="PANTHER" id="PTHR21072">
    <property type="entry name" value="GPI TRANSAMIDASE COMPONENT PIG-S"/>
    <property type="match status" value="1"/>
</dbReference>
<keyword evidence="8 11" id="KW-0472">Membrane</keyword>
<evidence type="ECO:0000256" key="9">
    <source>
        <dbReference type="ARBA" id="ARBA00023180"/>
    </source>
</evidence>
<protein>
    <submittedName>
        <fullName evidence="12">Phosphatidylinositol-glycan biosynthesis class S protein-domain-containing protein</fullName>
    </submittedName>
</protein>
<evidence type="ECO:0000256" key="7">
    <source>
        <dbReference type="ARBA" id="ARBA00022989"/>
    </source>
</evidence>
<evidence type="ECO:0000256" key="11">
    <source>
        <dbReference type="SAM" id="Phobius"/>
    </source>
</evidence>
<evidence type="ECO:0000313" key="13">
    <source>
        <dbReference type="Proteomes" id="UP001163846"/>
    </source>
</evidence>
<evidence type="ECO:0000256" key="2">
    <source>
        <dbReference type="ARBA" id="ARBA00004687"/>
    </source>
</evidence>
<organism evidence="12 13">
    <name type="scientific">Lentinula raphanica</name>
    <dbReference type="NCBI Taxonomy" id="153919"/>
    <lineage>
        <taxon>Eukaryota</taxon>
        <taxon>Fungi</taxon>
        <taxon>Dikarya</taxon>
        <taxon>Basidiomycota</taxon>
        <taxon>Agaricomycotina</taxon>
        <taxon>Agaricomycetes</taxon>
        <taxon>Agaricomycetidae</taxon>
        <taxon>Agaricales</taxon>
        <taxon>Marasmiineae</taxon>
        <taxon>Omphalotaceae</taxon>
        <taxon>Lentinula</taxon>
    </lineage>
</organism>
<name>A0AA38P0G1_9AGAR</name>
<evidence type="ECO:0000256" key="5">
    <source>
        <dbReference type="ARBA" id="ARBA00022692"/>
    </source>
</evidence>
<keyword evidence="13" id="KW-1185">Reference proteome</keyword>
<keyword evidence="6" id="KW-0256">Endoplasmic reticulum</keyword>
<accession>A0AA38P0G1</accession>
<feature type="transmembrane region" description="Helical" evidence="11">
    <location>
        <begin position="444"/>
        <end position="463"/>
    </location>
</feature>
<dbReference type="PANTHER" id="PTHR21072:SF13">
    <property type="entry name" value="GPI TRANSAMIDASE COMPONENT PIG-S"/>
    <property type="match status" value="1"/>
</dbReference>
<evidence type="ECO:0000256" key="8">
    <source>
        <dbReference type="ARBA" id="ARBA00023136"/>
    </source>
</evidence>
<feature type="compositionally biased region" description="Basic and acidic residues" evidence="10">
    <location>
        <begin position="477"/>
        <end position="499"/>
    </location>
</feature>
<keyword evidence="7 11" id="KW-1133">Transmembrane helix</keyword>
<feature type="region of interest" description="Disordered" evidence="10">
    <location>
        <begin position="477"/>
        <end position="507"/>
    </location>
</feature>
<evidence type="ECO:0000256" key="1">
    <source>
        <dbReference type="ARBA" id="ARBA00004477"/>
    </source>
</evidence>
<evidence type="ECO:0000256" key="4">
    <source>
        <dbReference type="ARBA" id="ARBA00022502"/>
    </source>
</evidence>
<dbReference type="Pfam" id="PF10510">
    <property type="entry name" value="PIG-S"/>
    <property type="match status" value="2"/>
</dbReference>
<comment type="similarity">
    <text evidence="3">Belongs to the PIGS family.</text>
</comment>
<evidence type="ECO:0000256" key="10">
    <source>
        <dbReference type="SAM" id="MobiDB-lite"/>
    </source>
</evidence>
<keyword evidence="5 11" id="KW-0812">Transmembrane</keyword>
<evidence type="ECO:0000313" key="12">
    <source>
        <dbReference type="EMBL" id="KAJ3833803.1"/>
    </source>
</evidence>
<evidence type="ECO:0000256" key="6">
    <source>
        <dbReference type="ARBA" id="ARBA00022824"/>
    </source>
</evidence>
<evidence type="ECO:0000256" key="3">
    <source>
        <dbReference type="ARBA" id="ARBA00005316"/>
    </source>
</evidence>
<reference evidence="12" key="1">
    <citation type="submission" date="2022-08" db="EMBL/GenBank/DDBJ databases">
        <authorList>
            <consortium name="DOE Joint Genome Institute"/>
            <person name="Min B."/>
            <person name="Riley R."/>
            <person name="Sierra-Patev S."/>
            <person name="Naranjo-Ortiz M."/>
            <person name="Looney B."/>
            <person name="Konkel Z."/>
            <person name="Slot J.C."/>
            <person name="Sakamoto Y."/>
            <person name="Steenwyk J.L."/>
            <person name="Rokas A."/>
            <person name="Carro J."/>
            <person name="Camarero S."/>
            <person name="Ferreira P."/>
            <person name="Molpeceres G."/>
            <person name="Ruiz-Duenas F.J."/>
            <person name="Serrano A."/>
            <person name="Henrissat B."/>
            <person name="Drula E."/>
            <person name="Hughes K.W."/>
            <person name="Mata J.L."/>
            <person name="Ishikawa N.K."/>
            <person name="Vargas-Isla R."/>
            <person name="Ushijima S."/>
            <person name="Smith C.A."/>
            <person name="Ahrendt S."/>
            <person name="Andreopoulos W."/>
            <person name="He G."/>
            <person name="Labutti K."/>
            <person name="Lipzen A."/>
            <person name="Ng V."/>
            <person name="Sandor L."/>
            <person name="Barry K."/>
            <person name="Martinez A.T."/>
            <person name="Xiao Y."/>
            <person name="Gibbons J.G."/>
            <person name="Terashima K."/>
            <person name="Hibbett D.S."/>
            <person name="Grigoriev I.V."/>
        </authorList>
    </citation>
    <scope>NUCLEOTIDE SEQUENCE</scope>
    <source>
        <strain evidence="12">TFB9207</strain>
    </source>
</reference>
<dbReference type="InterPro" id="IPR019540">
    <property type="entry name" value="PtdIno-glycan_biosynth_class_S"/>
</dbReference>
<dbReference type="EMBL" id="MU806631">
    <property type="protein sequence ID" value="KAJ3833803.1"/>
    <property type="molecule type" value="Genomic_DNA"/>
</dbReference>
<gene>
    <name evidence="12" type="ORF">F5878DRAFT_388025</name>
</gene>
<dbReference type="GO" id="GO:0006506">
    <property type="term" value="P:GPI anchor biosynthetic process"/>
    <property type="evidence" value="ECO:0007669"/>
    <property type="project" value="UniProtKB-KW"/>
</dbReference>
<proteinExistence type="inferred from homology"/>
<dbReference type="GO" id="GO:0016255">
    <property type="term" value="P:attachment of GPI anchor to protein"/>
    <property type="evidence" value="ECO:0007669"/>
    <property type="project" value="InterPro"/>
</dbReference>
<feature type="transmembrane region" description="Helical" evidence="11">
    <location>
        <begin position="20"/>
        <end position="40"/>
    </location>
</feature>
<dbReference type="AlphaFoldDB" id="A0AA38P0G1"/>
<comment type="pathway">
    <text evidence="2">Glycolipid biosynthesis; glycosylphosphatidylinositol-anchor biosynthesis.</text>
</comment>
<dbReference type="Proteomes" id="UP001163846">
    <property type="component" value="Unassembled WGS sequence"/>
</dbReference>
<keyword evidence="4" id="KW-0337">GPI-anchor biosynthesis</keyword>
<dbReference type="GO" id="GO:0042765">
    <property type="term" value="C:GPI-anchor transamidase complex"/>
    <property type="evidence" value="ECO:0007669"/>
    <property type="project" value="InterPro"/>
</dbReference>
<comment type="caution">
    <text evidence="12">The sequence shown here is derived from an EMBL/GenBank/DDBJ whole genome shotgun (WGS) entry which is preliminary data.</text>
</comment>
<comment type="subcellular location">
    <subcellularLocation>
        <location evidence="1">Endoplasmic reticulum membrane</location>
        <topology evidence="1">Multi-pass membrane protein</topology>
    </subcellularLocation>
</comment>
<sequence length="507" mass="56489">METESRFRDPSSLFFQSDSIRRYIIASYWVLITLALPLWWTTTSIERLPLPTTEVFAQAQKKLVIPLEICVESAFSDQITSVQRAIHDSASYLNVQLHVSQDCSKYFSGYSIIFGEEISIEDRKLYHPPAGNLADTLTSLLAPKKDHRAAQYSPRYRLSFTLLNEDGSAGQVAESWDIQQAIARHMYPITSALSILHNFTIESQVQYHAPLAFEPQSLSNGTTFGLTPEDLTVFINSAEWTLSSSSSNDPVLHFVLFIPSARHRPLAILNSDGTPSSSSAFLIPQWGGIVILDLPPPPPSTLHLELPDLQTPFLSFSRQLLALLGFPRLPSSIASTSPRASLSPWQVDSLLRQRTHENILRSHDTLRSTVTLASQIDGMPVDAQVQSQVKGSLGALHDLFAYDSKNMTLNEMLAHSARALTLSSKAFFHPGMLAMLYFPAEHKYAVYTPLFASAMIPLLVAALREIASWRKQRREARDADAVQKIDTPKLETDTTRNESVEVNANPQ</sequence>
<keyword evidence="9" id="KW-0325">Glycoprotein</keyword>